<reference evidence="2 3" key="1">
    <citation type="submission" date="2018-12" db="EMBL/GenBank/DDBJ databases">
        <title>Genome Sequence of Candidatus Viridilinea halotolerans isolated from saline sulfide-rich spring.</title>
        <authorList>
            <person name="Grouzdev D.S."/>
            <person name="Burganskaya E.I."/>
            <person name="Krutkina M.S."/>
            <person name="Sukhacheva M.V."/>
            <person name="Gorlenko V.M."/>
        </authorList>
    </citation>
    <scope>NUCLEOTIDE SEQUENCE [LARGE SCALE GENOMIC DNA]</scope>
    <source>
        <strain evidence="2">Chok-6</strain>
    </source>
</reference>
<name>A0A426TVW8_9CHLR</name>
<dbReference type="Proteomes" id="UP000280307">
    <property type="component" value="Unassembled WGS sequence"/>
</dbReference>
<gene>
    <name evidence="2" type="ORF">EI684_15225</name>
</gene>
<proteinExistence type="predicted"/>
<accession>A0A426TVW8</accession>
<evidence type="ECO:0000313" key="2">
    <source>
        <dbReference type="EMBL" id="RRR69594.1"/>
    </source>
</evidence>
<dbReference type="AlphaFoldDB" id="A0A426TVW8"/>
<sequence length="244" mass="28192">MSDFTKIFSDRLQEIDAYLALLETLEQAVRSGSPRFTKSETKITPQQQHILYSSFYLQLYNLVEATITRCIEAFTTSVFIKESWFPADLSVELRKEWVRYIARTHSELNRENRLAGALRLCDHFIQSLPVSEFNIDKGGGGNWDEEKIQKIASRLGLSLQISKETNEGIKRQLYNDKGALVHIKDLRNELAHGSLSFAECGRNVTVRDLRDLKKRIVAYLEEVIASFQRSINNYEFLSPDKRPR</sequence>
<evidence type="ECO:0000259" key="1">
    <source>
        <dbReference type="Pfam" id="PF18737"/>
    </source>
</evidence>
<protein>
    <recommendedName>
        <fullName evidence="1">MAE-28990/MAE-18760-like HEPN domain-containing protein</fullName>
    </recommendedName>
</protein>
<feature type="domain" description="MAE-28990/MAE-18760-like HEPN" evidence="1">
    <location>
        <begin position="8"/>
        <end position="236"/>
    </location>
</feature>
<dbReference type="Pfam" id="PF18737">
    <property type="entry name" value="HEPN_MAE_28990"/>
    <property type="match status" value="1"/>
</dbReference>
<organism evidence="2 3">
    <name type="scientific">Candidatus Viridilinea halotolerans</name>
    <dbReference type="NCBI Taxonomy" id="2491704"/>
    <lineage>
        <taxon>Bacteria</taxon>
        <taxon>Bacillati</taxon>
        <taxon>Chloroflexota</taxon>
        <taxon>Chloroflexia</taxon>
        <taxon>Chloroflexales</taxon>
        <taxon>Chloroflexineae</taxon>
        <taxon>Oscillochloridaceae</taxon>
        <taxon>Candidatus Viridilinea</taxon>
    </lineage>
</organism>
<dbReference type="EMBL" id="RSAS01000612">
    <property type="protein sequence ID" value="RRR69594.1"/>
    <property type="molecule type" value="Genomic_DNA"/>
</dbReference>
<comment type="caution">
    <text evidence="2">The sequence shown here is derived from an EMBL/GenBank/DDBJ whole genome shotgun (WGS) entry which is preliminary data.</text>
</comment>
<evidence type="ECO:0000313" key="3">
    <source>
        <dbReference type="Proteomes" id="UP000280307"/>
    </source>
</evidence>
<dbReference type="InterPro" id="IPR040788">
    <property type="entry name" value="HEPN_MAE_28990"/>
</dbReference>